<reference evidence="2" key="1">
    <citation type="journal article" date="2014" name="Proc. Natl. Acad. Sci. U.S.A.">
        <title>Extensive sampling of basidiomycete genomes demonstrates inadequacy of the white-rot/brown-rot paradigm for wood decay fungi.</title>
        <authorList>
            <person name="Riley R."/>
            <person name="Salamov A.A."/>
            <person name="Brown D.W."/>
            <person name="Nagy L.G."/>
            <person name="Floudas D."/>
            <person name="Held B.W."/>
            <person name="Levasseur A."/>
            <person name="Lombard V."/>
            <person name="Morin E."/>
            <person name="Otillar R."/>
            <person name="Lindquist E.A."/>
            <person name="Sun H."/>
            <person name="LaButti K.M."/>
            <person name="Schmutz J."/>
            <person name="Jabbour D."/>
            <person name="Luo H."/>
            <person name="Baker S.E."/>
            <person name="Pisabarro A.G."/>
            <person name="Walton J.D."/>
            <person name="Blanchette R.A."/>
            <person name="Henrissat B."/>
            <person name="Martin F."/>
            <person name="Cullen D."/>
            <person name="Hibbett D.S."/>
            <person name="Grigoriev I.V."/>
        </authorList>
    </citation>
    <scope>NUCLEOTIDE SEQUENCE [LARGE SCALE GENOMIC DNA]</scope>
    <source>
        <strain evidence="2">MUCL 33604</strain>
    </source>
</reference>
<proteinExistence type="predicted"/>
<dbReference type="EMBL" id="KL197745">
    <property type="protein sequence ID" value="KDQ51757.1"/>
    <property type="molecule type" value="Genomic_DNA"/>
</dbReference>
<dbReference type="InParanoid" id="A0A067PL48"/>
<keyword evidence="2" id="KW-1185">Reference proteome</keyword>
<gene>
    <name evidence="1" type="ORF">JAAARDRAFT_498206</name>
</gene>
<organism evidence="1 2">
    <name type="scientific">Jaapia argillacea MUCL 33604</name>
    <dbReference type="NCBI Taxonomy" id="933084"/>
    <lineage>
        <taxon>Eukaryota</taxon>
        <taxon>Fungi</taxon>
        <taxon>Dikarya</taxon>
        <taxon>Basidiomycota</taxon>
        <taxon>Agaricomycotina</taxon>
        <taxon>Agaricomycetes</taxon>
        <taxon>Agaricomycetidae</taxon>
        <taxon>Jaapiales</taxon>
        <taxon>Jaapiaceae</taxon>
        <taxon>Jaapia</taxon>
    </lineage>
</organism>
<accession>A0A067PL48</accession>
<dbReference type="HOGENOM" id="CLU_1555480_0_0_1"/>
<protein>
    <submittedName>
        <fullName evidence="1">Uncharacterized protein</fullName>
    </submittedName>
</protein>
<dbReference type="Proteomes" id="UP000027265">
    <property type="component" value="Unassembled WGS sequence"/>
</dbReference>
<sequence length="172" mass="18816">MMLRAVASIEQWASASHTSPFQLPHPDLTSLGHNGTIWTLPPNTPSSHLFRSHQSRFGRNWTFFVAASEVTLGVWKFGPACSVVGECVGYSGLIVAHLVHEATVHINSKNYRRVFEVVLDQTKALLASNEDIQKAIETITYDLGKPGSSVEPLFLLNYLPAASPNGQHGHVS</sequence>
<evidence type="ECO:0000313" key="2">
    <source>
        <dbReference type="Proteomes" id="UP000027265"/>
    </source>
</evidence>
<evidence type="ECO:0000313" key="1">
    <source>
        <dbReference type="EMBL" id="KDQ51757.1"/>
    </source>
</evidence>
<dbReference type="AlphaFoldDB" id="A0A067PL48"/>
<name>A0A067PL48_9AGAM</name>